<dbReference type="InterPro" id="IPR024300">
    <property type="entry name" value="SipL_SPOCS_dom"/>
</dbReference>
<sequence>MELEKYIVHNSVVKNIVETQISFDQDFNVPDSKPDIERIINKRGTVQVDSVRINDGKAQVSGVLTAAVLYLGDEAACMTGSMEFMESINAEVESADEKVQCDTRLEDLIVRVVNSRKINVRAVITVKLYSEKYEDVELPYECAAEDSGLQVKKENIGYAQLTVNSTDSLRIRCNIDIPKASPDIAEIVWDEVDVCPVAFHMTDSGINAEVLVNIFAIYRSNDGIMMWHESQENVTQAVDVSGASADAVCFVSCRQQSGNVQIRPDADGEDRVLEAEAVCELGIHAYEEKNHEIVTDCYIPAGEAIAVTSQAKLLKLMTHNNTRCRAAGMLKTDTGAIGDICSCRGQVKVQDISYEESNVEVNGTVDVNALCTDKSGMLYCVKGEIPFGQKIEVRGMEDFCKMGGKKAEEVISLMMNADLEKINAVKASDGIEVKASAALDVIVFGSTKRDIIDDIRIQEADKAEYMSLPLITGYIVKPGDTLWSIAKSHHTTADDIKTCNTLKGEEVNAGDRLILMKKGILQN</sequence>
<organism evidence="2 3">
    <name type="scientific">Bacteroides pectinophilus CAG:437</name>
    <dbReference type="NCBI Taxonomy" id="1263051"/>
    <lineage>
        <taxon>Bacteria</taxon>
        <taxon>Bacillati</taxon>
        <taxon>Bacillota</taxon>
        <taxon>Clostridia</taxon>
        <taxon>Eubacteriales</taxon>
    </lineage>
</organism>
<dbReference type="InterPro" id="IPR018392">
    <property type="entry name" value="LysM"/>
</dbReference>
<dbReference type="InterPro" id="IPR036779">
    <property type="entry name" value="LysM_dom_sf"/>
</dbReference>
<evidence type="ECO:0000313" key="3">
    <source>
        <dbReference type="Proteomes" id="UP000018141"/>
    </source>
</evidence>
<evidence type="ECO:0000313" key="2">
    <source>
        <dbReference type="EMBL" id="CDD57021.1"/>
    </source>
</evidence>
<evidence type="ECO:0000259" key="1">
    <source>
        <dbReference type="PROSITE" id="PS51782"/>
    </source>
</evidence>
<gene>
    <name evidence="2" type="ORF">BN656_01371</name>
</gene>
<dbReference type="Pfam" id="PF01476">
    <property type="entry name" value="LysM"/>
    <property type="match status" value="1"/>
</dbReference>
<reference evidence="2" key="1">
    <citation type="submission" date="2012-11" db="EMBL/GenBank/DDBJ databases">
        <title>Dependencies among metagenomic species, viruses, plasmids and units of genetic variation.</title>
        <authorList>
            <person name="Nielsen H.B."/>
            <person name="Almeida M."/>
            <person name="Juncker A.S."/>
            <person name="Rasmussen S."/>
            <person name="Li J."/>
            <person name="Sunagawa S."/>
            <person name="Plichta D."/>
            <person name="Gautier L."/>
            <person name="Le Chatelier E."/>
            <person name="Peletier E."/>
            <person name="Bonde I."/>
            <person name="Nielsen T."/>
            <person name="Manichanh C."/>
            <person name="Arumugam M."/>
            <person name="Batto J."/>
            <person name="Santos M.B.Q.D."/>
            <person name="Blom N."/>
            <person name="Borruel N."/>
            <person name="Burgdorf K.S."/>
            <person name="Boumezbeur F."/>
            <person name="Casellas F."/>
            <person name="Dore J."/>
            <person name="Guarner F."/>
            <person name="Hansen T."/>
            <person name="Hildebrand F."/>
            <person name="Kaas R.S."/>
            <person name="Kennedy S."/>
            <person name="Kristiansen K."/>
            <person name="Kultima J.R."/>
            <person name="Leonard P."/>
            <person name="Levenez F."/>
            <person name="Lund O."/>
            <person name="Moumen B."/>
            <person name="Le Paslier D."/>
            <person name="Pons N."/>
            <person name="Pedersen O."/>
            <person name="Prifti E."/>
            <person name="Qin J."/>
            <person name="Raes J."/>
            <person name="Tap J."/>
            <person name="Tims S."/>
            <person name="Ussery D.W."/>
            <person name="Yamada T."/>
            <person name="MetaHit consortium"/>
            <person name="Renault P."/>
            <person name="Sicheritz-Ponten T."/>
            <person name="Bork P."/>
            <person name="Wang J."/>
            <person name="Brunak S."/>
            <person name="Ehrlich S.D."/>
        </authorList>
    </citation>
    <scope>NUCLEOTIDE SEQUENCE [LARGE SCALE GENOMIC DNA]</scope>
</reference>
<dbReference type="Pfam" id="PF12673">
    <property type="entry name" value="SipL"/>
    <property type="match status" value="2"/>
</dbReference>
<dbReference type="SMART" id="SM00257">
    <property type="entry name" value="LysM"/>
    <property type="match status" value="1"/>
</dbReference>
<dbReference type="CDD" id="cd00118">
    <property type="entry name" value="LysM"/>
    <property type="match status" value="1"/>
</dbReference>
<dbReference type="EMBL" id="CBHH010000040">
    <property type="protein sequence ID" value="CDD57021.1"/>
    <property type="molecule type" value="Genomic_DNA"/>
</dbReference>
<dbReference type="PROSITE" id="PS51782">
    <property type="entry name" value="LYSM"/>
    <property type="match status" value="1"/>
</dbReference>
<proteinExistence type="predicted"/>
<accession>R7B0T2</accession>
<dbReference type="Proteomes" id="UP000018141">
    <property type="component" value="Unassembled WGS sequence"/>
</dbReference>
<dbReference type="AlphaFoldDB" id="R7B0T2"/>
<feature type="domain" description="LysM" evidence="1">
    <location>
        <begin position="472"/>
        <end position="515"/>
    </location>
</feature>
<dbReference type="SUPFAM" id="SSF54106">
    <property type="entry name" value="LysM domain"/>
    <property type="match status" value="1"/>
</dbReference>
<protein>
    <recommendedName>
        <fullName evidence="1">LysM domain-containing protein</fullName>
    </recommendedName>
</protein>
<name>R7B0T2_9FIRM</name>
<comment type="caution">
    <text evidence="2">The sequence shown here is derived from an EMBL/GenBank/DDBJ whole genome shotgun (WGS) entry which is preliminary data.</text>
</comment>
<dbReference type="Gene3D" id="3.10.350.10">
    <property type="entry name" value="LysM domain"/>
    <property type="match status" value="1"/>
</dbReference>